<dbReference type="InterPro" id="IPR016032">
    <property type="entry name" value="Sig_transdc_resp-reg_C-effctor"/>
</dbReference>
<dbReference type="AlphaFoldDB" id="A0A5S3YZQ4"/>
<dbReference type="InterPro" id="IPR001867">
    <property type="entry name" value="OmpR/PhoB-type_DNA-bd"/>
</dbReference>
<evidence type="ECO:0000256" key="2">
    <source>
        <dbReference type="PROSITE-ProRule" id="PRU01091"/>
    </source>
</evidence>
<dbReference type="SUPFAM" id="SSF82171">
    <property type="entry name" value="DPP6 N-terminal domain-like"/>
    <property type="match status" value="1"/>
</dbReference>
<dbReference type="SMART" id="SM00862">
    <property type="entry name" value="Trans_reg_C"/>
    <property type="match status" value="1"/>
</dbReference>
<dbReference type="Gene3D" id="1.10.10.10">
    <property type="entry name" value="Winged helix-like DNA-binding domain superfamily/Winged helix DNA-binding domain"/>
    <property type="match status" value="1"/>
</dbReference>
<gene>
    <name evidence="5" type="ORF">CWB73_02155</name>
</gene>
<dbReference type="GO" id="GO:0006355">
    <property type="term" value="P:regulation of DNA-templated transcription"/>
    <property type="evidence" value="ECO:0007669"/>
    <property type="project" value="InterPro"/>
</dbReference>
<proteinExistence type="predicted"/>
<dbReference type="GO" id="GO:0003677">
    <property type="term" value="F:DNA binding"/>
    <property type="evidence" value="ECO:0007669"/>
    <property type="project" value="UniProtKB-UniRule"/>
</dbReference>
<evidence type="ECO:0000313" key="5">
    <source>
        <dbReference type="EMBL" id="TMP83297.1"/>
    </source>
</evidence>
<dbReference type="EMBL" id="PNCM01000007">
    <property type="protein sequence ID" value="TMP83297.1"/>
    <property type="molecule type" value="Genomic_DNA"/>
</dbReference>
<feature type="DNA-binding region" description="OmpR/PhoB-type" evidence="2">
    <location>
        <begin position="8"/>
        <end position="108"/>
    </location>
</feature>
<reference evidence="6" key="2">
    <citation type="submission" date="2019-06" db="EMBL/GenBank/DDBJ databases">
        <title>Co-occurence of chitin degradation, pigmentation and bioactivity in marine Pseudoalteromonas.</title>
        <authorList>
            <person name="Sonnenschein E.C."/>
            <person name="Bech P.K."/>
        </authorList>
    </citation>
    <scope>NUCLEOTIDE SEQUENCE [LARGE SCALE GENOMIC DNA]</scope>
    <source>
        <strain evidence="6">S1189</strain>
    </source>
</reference>
<dbReference type="OrthoDB" id="9776898at2"/>
<dbReference type="InterPro" id="IPR036388">
    <property type="entry name" value="WH-like_DNA-bd_sf"/>
</dbReference>
<evidence type="ECO:0000313" key="6">
    <source>
        <dbReference type="Proteomes" id="UP000307362"/>
    </source>
</evidence>
<feature type="domain" description="OmpR/PhoB-type" evidence="4">
    <location>
        <begin position="8"/>
        <end position="108"/>
    </location>
</feature>
<dbReference type="SUPFAM" id="SSF46894">
    <property type="entry name" value="C-terminal effector domain of the bipartite response regulators"/>
    <property type="match status" value="1"/>
</dbReference>
<organism evidence="5 6">
    <name type="scientific">Pseudoalteromonas phenolica</name>
    <dbReference type="NCBI Taxonomy" id="161398"/>
    <lineage>
        <taxon>Bacteria</taxon>
        <taxon>Pseudomonadati</taxon>
        <taxon>Pseudomonadota</taxon>
        <taxon>Gammaproteobacteria</taxon>
        <taxon>Alteromonadales</taxon>
        <taxon>Pseudoalteromonadaceae</taxon>
        <taxon>Pseudoalteromonas</taxon>
    </lineage>
</organism>
<dbReference type="PROSITE" id="PS51755">
    <property type="entry name" value="OMPR_PHOB"/>
    <property type="match status" value="1"/>
</dbReference>
<evidence type="ECO:0000256" key="3">
    <source>
        <dbReference type="SAM" id="Phobius"/>
    </source>
</evidence>
<dbReference type="Proteomes" id="UP000307362">
    <property type="component" value="Unassembled WGS sequence"/>
</dbReference>
<sequence length="727" mass="83514">MVVILFDANVIQVKFANWTLCTRSCSLISDLLTQELTPLSYKILCYFILNPNRIISRDEFVSSVWANHYVDDNAINKAISDLRRLLKATEEAPNLIKTHYKKGYSFISEVEFIRELQSLSQEATQEQVISSASSEIELISTQEASVKQNIEGSSSLERLKNKLKKHKVIKPNLVVSVLSISILLIGLVYWWQQQPQTLHLQSKKLSISDSSVYAFLSLSPANDKLALSKLDTKSGVDEIFLIDLFTHKNTKIISEDFDSYHIGWASNSNSIYYQVINNEQEFCEVWRADFLVNNEVSHKEKILDCKSQYILSLAADEESNRVIYTKFGYRNVPSLAALVARDLSTGEEFQVTSPNLDSFGDRYVTLSPDNEKIAFVRVQTGLRQIFIANLDGSMQKMLHETTDVIRRVAWNRDSSGLAWYVPTSKKLMSFDLISEEIISKSVNTDSYVSSMLPGFNALYGATRTSDDDIYLYDTKEKALNELVESRASEFMPITVKEGFYFFQEGDPAQLYSYFGEKISKDDISIDLSTLSTGEYNKNNDLLALSFDKELRLFDLRNKDLKDSFSLQHQIVNLSWFNDENLLLVLKAKQGEQHIWLFNVKTEELQKIIHKNAKGVATNADGKIFYQDFYNNFYLFDPQEGLEKKMLSLSDYPYVIWELHEGYLYYSTGRNLLKYSIDTNEETYLLADFDINEKIITDFSILKLSDGYKFILQIHSFKSNDVVLFELL</sequence>
<dbReference type="Pfam" id="PF00486">
    <property type="entry name" value="Trans_reg_C"/>
    <property type="match status" value="1"/>
</dbReference>
<dbReference type="PANTHER" id="PTHR36842:SF1">
    <property type="entry name" value="PROTEIN TOLB"/>
    <property type="match status" value="1"/>
</dbReference>
<dbReference type="Gene3D" id="2.120.10.30">
    <property type="entry name" value="TolB, C-terminal domain"/>
    <property type="match status" value="1"/>
</dbReference>
<reference evidence="5 6" key="1">
    <citation type="submission" date="2017-12" db="EMBL/GenBank/DDBJ databases">
        <authorList>
            <person name="Paulsen S."/>
            <person name="Gram L.K."/>
        </authorList>
    </citation>
    <scope>NUCLEOTIDE SEQUENCE [LARGE SCALE GENOMIC DNA]</scope>
    <source>
        <strain evidence="5 6">S1189</strain>
    </source>
</reference>
<dbReference type="GO" id="GO:0000160">
    <property type="term" value="P:phosphorelay signal transduction system"/>
    <property type="evidence" value="ECO:0007669"/>
    <property type="project" value="InterPro"/>
</dbReference>
<protein>
    <recommendedName>
        <fullName evidence="4">OmpR/PhoB-type domain-containing protein</fullName>
    </recommendedName>
</protein>
<keyword evidence="3" id="KW-0472">Membrane</keyword>
<comment type="caution">
    <text evidence="5">The sequence shown here is derived from an EMBL/GenBank/DDBJ whole genome shotgun (WGS) entry which is preliminary data.</text>
</comment>
<keyword evidence="3" id="KW-0812">Transmembrane</keyword>
<dbReference type="PANTHER" id="PTHR36842">
    <property type="entry name" value="PROTEIN TOLB HOMOLOG"/>
    <property type="match status" value="1"/>
</dbReference>
<name>A0A5S3YZQ4_9GAMM</name>
<accession>A0A5S3YZQ4</accession>
<keyword evidence="3" id="KW-1133">Transmembrane helix</keyword>
<feature type="transmembrane region" description="Helical" evidence="3">
    <location>
        <begin position="172"/>
        <end position="191"/>
    </location>
</feature>
<evidence type="ECO:0000259" key="4">
    <source>
        <dbReference type="PROSITE" id="PS51755"/>
    </source>
</evidence>
<keyword evidence="1 2" id="KW-0238">DNA-binding</keyword>
<dbReference type="InterPro" id="IPR011042">
    <property type="entry name" value="6-blade_b-propeller_TolB-like"/>
</dbReference>
<dbReference type="CDD" id="cd00383">
    <property type="entry name" value="trans_reg_C"/>
    <property type="match status" value="1"/>
</dbReference>
<evidence type="ECO:0000256" key="1">
    <source>
        <dbReference type="ARBA" id="ARBA00023125"/>
    </source>
</evidence>